<dbReference type="OrthoDB" id="3298383at2"/>
<evidence type="ECO:0000313" key="1">
    <source>
        <dbReference type="EMBL" id="AYF75251.1"/>
    </source>
</evidence>
<sequence>MTDRSNEGTPLRERLRAALPVAMKARDRAAAAALRSALGAIDNAEAVDGAGARAGAIEASSVGLGTAEATRRELTEADIEGIVRTEIGERLSAATEYDSLAGGADRAAYLRAEAATLAAHLDPH</sequence>
<evidence type="ECO:0008006" key="3">
    <source>
        <dbReference type="Google" id="ProtNLM"/>
    </source>
</evidence>
<dbReference type="AlphaFoldDB" id="A0A386ZC65"/>
<dbReference type="KEGG" id="nyu:D7D52_16790"/>
<dbReference type="Gene3D" id="1.10.1510.10">
    <property type="entry name" value="Uncharacterised protein YqeY/AIM41 PF09424, N-terminal domain"/>
    <property type="match status" value="1"/>
</dbReference>
<dbReference type="Proteomes" id="UP000267164">
    <property type="component" value="Chromosome"/>
</dbReference>
<dbReference type="RefSeq" id="WP_120737572.1">
    <property type="nucleotide sequence ID" value="NZ_CP032568.1"/>
</dbReference>
<proteinExistence type="predicted"/>
<protein>
    <recommendedName>
        <fullName evidence="3">GatB/YqeY</fullName>
    </recommendedName>
</protein>
<reference evidence="1 2" key="1">
    <citation type="submission" date="2018-09" db="EMBL/GenBank/DDBJ databases">
        <title>Nocardia yunnanensis sp. nov., an actinomycete isolated from a soil sample.</title>
        <authorList>
            <person name="Zhang J."/>
        </authorList>
    </citation>
    <scope>NUCLEOTIDE SEQUENCE [LARGE SCALE GENOMIC DNA]</scope>
    <source>
        <strain evidence="1 2">CFHS0054</strain>
    </source>
</reference>
<dbReference type="EMBL" id="CP032568">
    <property type="protein sequence ID" value="AYF75251.1"/>
    <property type="molecule type" value="Genomic_DNA"/>
</dbReference>
<accession>A0A386ZC65</accession>
<name>A0A386ZC65_9NOCA</name>
<keyword evidence="2" id="KW-1185">Reference proteome</keyword>
<evidence type="ECO:0000313" key="2">
    <source>
        <dbReference type="Proteomes" id="UP000267164"/>
    </source>
</evidence>
<gene>
    <name evidence="1" type="ORF">D7D52_16790</name>
</gene>
<organism evidence="1 2">
    <name type="scientific">Nocardia yunnanensis</name>
    <dbReference type="NCBI Taxonomy" id="2382165"/>
    <lineage>
        <taxon>Bacteria</taxon>
        <taxon>Bacillati</taxon>
        <taxon>Actinomycetota</taxon>
        <taxon>Actinomycetes</taxon>
        <taxon>Mycobacteriales</taxon>
        <taxon>Nocardiaceae</taxon>
        <taxon>Nocardia</taxon>
    </lineage>
</organism>
<dbReference type="InterPro" id="IPR042184">
    <property type="entry name" value="YqeY/Aim41_N"/>
</dbReference>